<evidence type="ECO:0000256" key="6">
    <source>
        <dbReference type="HAMAP-Rule" id="MF_01877"/>
    </source>
</evidence>
<evidence type="ECO:0000313" key="9">
    <source>
        <dbReference type="EMBL" id="PJZ72785.1"/>
    </source>
</evidence>
<comment type="catalytic activity">
    <reaction evidence="6">
        <text>cytidine(1402) in 16S rRNA + S-adenosyl-L-methionine = 2'-O-methylcytidine(1402) in 16S rRNA + S-adenosyl-L-homocysteine + H(+)</text>
        <dbReference type="Rhea" id="RHEA:42924"/>
        <dbReference type="Rhea" id="RHEA-COMP:10285"/>
        <dbReference type="Rhea" id="RHEA-COMP:10286"/>
        <dbReference type="ChEBI" id="CHEBI:15378"/>
        <dbReference type="ChEBI" id="CHEBI:57856"/>
        <dbReference type="ChEBI" id="CHEBI:59789"/>
        <dbReference type="ChEBI" id="CHEBI:74495"/>
        <dbReference type="ChEBI" id="CHEBI:82748"/>
        <dbReference type="EC" id="2.1.1.198"/>
    </reaction>
</comment>
<keyword evidence="5 6" id="KW-0949">S-adenosyl-L-methionine</keyword>
<dbReference type="AlphaFoldDB" id="A0A2M9ZL88"/>
<dbReference type="EMBL" id="NPDZ01000007">
    <property type="protein sequence ID" value="PJZ72785.1"/>
    <property type="molecule type" value="Genomic_DNA"/>
</dbReference>
<feature type="domain" description="Tetrapyrrole methylase" evidence="7">
    <location>
        <begin position="15"/>
        <end position="205"/>
    </location>
</feature>
<dbReference type="PANTHER" id="PTHR46111">
    <property type="entry name" value="RIBOSOMAL RNA SMALL SUBUNIT METHYLTRANSFERASE I"/>
    <property type="match status" value="1"/>
</dbReference>
<dbReference type="InterPro" id="IPR000878">
    <property type="entry name" value="4pyrrol_Mease"/>
</dbReference>
<reference evidence="10 11" key="1">
    <citation type="submission" date="2017-07" db="EMBL/GenBank/DDBJ databases">
        <title>Leptospira spp. isolated from tropical soils.</title>
        <authorList>
            <person name="Thibeaux R."/>
            <person name="Iraola G."/>
            <person name="Ferres I."/>
            <person name="Bierque E."/>
            <person name="Girault D."/>
            <person name="Soupe-Gilbert M.-E."/>
            <person name="Picardeau M."/>
            <person name="Goarant C."/>
        </authorList>
    </citation>
    <scope>NUCLEOTIDE SEQUENCE [LARGE SCALE GENOMIC DNA]</scope>
    <source>
        <strain evidence="9 11">FH1-B-B1</strain>
        <strain evidence="8 10">FH1-B-C1</strain>
    </source>
</reference>
<dbReference type="RefSeq" id="WP_100713293.1">
    <property type="nucleotide sequence ID" value="NZ_NPDY01000004.1"/>
</dbReference>
<sequence length="255" mass="28146">MSQVSKSAVQQGSAYIVSTPIGNLGDITIRALEILKNVDVVYCENSSHSRRLFQTYEIQTKSRTLYKDFSERPFEKIIEELQSGGTLALVSDAGTPGVSDPGSQLVRTLRENRVPVIPIPGPSALTALLSVSGWQVQPCLFLGFLSEKKGKKRNQLLEWSSFQGVIAIFESVHRMRDTLSAIREIFPSAEILIGRELTKIHEEILLVLPNTPLETLKFAEKGEFAVLIRLGGKKMLNGCDGEADTLDGEGKTYDH</sequence>
<dbReference type="Gene3D" id="3.30.950.10">
    <property type="entry name" value="Methyltransferase, Cobalt-precorrin-4 Transmethylase, Domain 2"/>
    <property type="match status" value="1"/>
</dbReference>
<dbReference type="OrthoDB" id="9809084at2"/>
<evidence type="ECO:0000256" key="3">
    <source>
        <dbReference type="ARBA" id="ARBA00022603"/>
    </source>
</evidence>
<dbReference type="HAMAP" id="MF_01877">
    <property type="entry name" value="16SrRNA_methyltr_I"/>
    <property type="match status" value="1"/>
</dbReference>
<dbReference type="InterPro" id="IPR008189">
    <property type="entry name" value="rRNA_ssu_MeTfrase_I"/>
</dbReference>
<dbReference type="SUPFAM" id="SSF53790">
    <property type="entry name" value="Tetrapyrrole methylase"/>
    <property type="match status" value="1"/>
</dbReference>
<comment type="function">
    <text evidence="6">Catalyzes the 2'-O-methylation of the ribose of cytidine 1402 (C1402) in 16S rRNA.</text>
</comment>
<comment type="caution">
    <text evidence="9">The sequence shown here is derived from an EMBL/GenBank/DDBJ whole genome shotgun (WGS) entry which is preliminary data.</text>
</comment>
<dbReference type="InterPro" id="IPR014777">
    <property type="entry name" value="4pyrrole_Mease_sub1"/>
</dbReference>
<keyword evidence="1 6" id="KW-0963">Cytoplasm</keyword>
<evidence type="ECO:0000313" key="8">
    <source>
        <dbReference type="EMBL" id="PJZ70331.1"/>
    </source>
</evidence>
<dbReference type="InterPro" id="IPR018063">
    <property type="entry name" value="SAM_MeTrfase_RsmI_CS"/>
</dbReference>
<comment type="similarity">
    <text evidence="6">Belongs to the methyltransferase superfamily. RsmI family.</text>
</comment>
<dbReference type="GO" id="GO:0070677">
    <property type="term" value="F:rRNA (cytosine-2'-O-)-methyltransferase activity"/>
    <property type="evidence" value="ECO:0007669"/>
    <property type="project" value="UniProtKB-UniRule"/>
</dbReference>
<dbReference type="InterPro" id="IPR014776">
    <property type="entry name" value="4pyrrole_Mease_sub2"/>
</dbReference>
<gene>
    <name evidence="6 9" type="primary">rsmI</name>
    <name evidence="8" type="ORF">CH360_06975</name>
    <name evidence="9" type="ORF">CH373_11995</name>
</gene>
<organism evidence="9 11">
    <name type="scientific">Leptospira perolatii</name>
    <dbReference type="NCBI Taxonomy" id="2023191"/>
    <lineage>
        <taxon>Bacteria</taxon>
        <taxon>Pseudomonadati</taxon>
        <taxon>Spirochaetota</taxon>
        <taxon>Spirochaetia</taxon>
        <taxon>Leptospirales</taxon>
        <taxon>Leptospiraceae</taxon>
        <taxon>Leptospira</taxon>
    </lineage>
</organism>
<keyword evidence="3 6" id="KW-0489">Methyltransferase</keyword>
<dbReference type="EC" id="2.1.1.198" evidence="6"/>
<protein>
    <recommendedName>
        <fullName evidence="6">Ribosomal RNA small subunit methyltransferase I</fullName>
        <ecNumber evidence="6">2.1.1.198</ecNumber>
    </recommendedName>
    <alternativeName>
        <fullName evidence="6">16S rRNA 2'-O-ribose C1402 methyltransferase</fullName>
    </alternativeName>
    <alternativeName>
        <fullName evidence="6">rRNA (cytidine-2'-O-)-methyltransferase RsmI</fullName>
    </alternativeName>
</protein>
<keyword evidence="2 6" id="KW-0698">rRNA processing</keyword>
<dbReference type="InterPro" id="IPR035996">
    <property type="entry name" value="4pyrrol_Methylase_sf"/>
</dbReference>
<name>A0A2M9ZL88_9LEPT</name>
<evidence type="ECO:0000256" key="5">
    <source>
        <dbReference type="ARBA" id="ARBA00022691"/>
    </source>
</evidence>
<evidence type="ECO:0000313" key="10">
    <source>
        <dbReference type="Proteomes" id="UP000231962"/>
    </source>
</evidence>
<keyword evidence="4 6" id="KW-0808">Transferase</keyword>
<accession>A0A2M9ZL88</accession>
<dbReference type="Gene3D" id="3.40.1010.10">
    <property type="entry name" value="Cobalt-precorrin-4 Transmethylase, Domain 1"/>
    <property type="match status" value="1"/>
</dbReference>
<evidence type="ECO:0000313" key="11">
    <source>
        <dbReference type="Proteomes" id="UP000231990"/>
    </source>
</evidence>
<dbReference type="Pfam" id="PF00590">
    <property type="entry name" value="TP_methylase"/>
    <property type="match status" value="1"/>
</dbReference>
<evidence type="ECO:0000256" key="2">
    <source>
        <dbReference type="ARBA" id="ARBA00022552"/>
    </source>
</evidence>
<comment type="subcellular location">
    <subcellularLocation>
        <location evidence="6">Cytoplasm</location>
    </subcellularLocation>
</comment>
<dbReference type="PANTHER" id="PTHR46111:SF1">
    <property type="entry name" value="RIBOSOMAL RNA SMALL SUBUNIT METHYLTRANSFERASE I"/>
    <property type="match status" value="1"/>
</dbReference>
<keyword evidence="10" id="KW-1185">Reference proteome</keyword>
<dbReference type="PROSITE" id="PS01296">
    <property type="entry name" value="RSMI"/>
    <property type="match status" value="1"/>
</dbReference>
<dbReference type="Proteomes" id="UP000231990">
    <property type="component" value="Unassembled WGS sequence"/>
</dbReference>
<dbReference type="EMBL" id="NPDY01000004">
    <property type="protein sequence ID" value="PJZ70331.1"/>
    <property type="molecule type" value="Genomic_DNA"/>
</dbReference>
<evidence type="ECO:0000259" key="7">
    <source>
        <dbReference type="Pfam" id="PF00590"/>
    </source>
</evidence>
<dbReference type="NCBIfam" id="TIGR00096">
    <property type="entry name" value="16S rRNA (cytidine(1402)-2'-O)-methyltransferase"/>
    <property type="match status" value="1"/>
</dbReference>
<evidence type="ECO:0000256" key="4">
    <source>
        <dbReference type="ARBA" id="ARBA00022679"/>
    </source>
</evidence>
<dbReference type="PIRSF" id="PIRSF005917">
    <property type="entry name" value="MTase_YraL"/>
    <property type="match status" value="1"/>
</dbReference>
<proteinExistence type="inferred from homology"/>
<dbReference type="GO" id="GO:0005737">
    <property type="term" value="C:cytoplasm"/>
    <property type="evidence" value="ECO:0007669"/>
    <property type="project" value="UniProtKB-SubCell"/>
</dbReference>
<dbReference type="CDD" id="cd11648">
    <property type="entry name" value="RsmI"/>
    <property type="match status" value="1"/>
</dbReference>
<dbReference type="Proteomes" id="UP000231962">
    <property type="component" value="Unassembled WGS sequence"/>
</dbReference>
<evidence type="ECO:0000256" key="1">
    <source>
        <dbReference type="ARBA" id="ARBA00022490"/>
    </source>
</evidence>